<proteinExistence type="inferred from homology"/>
<name>A0A068RQ43_9FUNG</name>
<dbReference type="EMBL" id="CBTN010000011">
    <property type="protein sequence ID" value="CDH51845.1"/>
    <property type="molecule type" value="Genomic_DNA"/>
</dbReference>
<dbReference type="PROSITE" id="PS50249">
    <property type="entry name" value="MPN"/>
    <property type="match status" value="1"/>
</dbReference>
<dbReference type="InterPro" id="IPR033859">
    <property type="entry name" value="MPN_CSN6"/>
</dbReference>
<protein>
    <recommendedName>
        <fullName evidence="2">COP9 signalosome complex subunit 6</fullName>
    </recommendedName>
</protein>
<dbReference type="GO" id="GO:0000338">
    <property type="term" value="P:protein deneddylation"/>
    <property type="evidence" value="ECO:0007669"/>
    <property type="project" value="InterPro"/>
</dbReference>
<reference evidence="5" key="1">
    <citation type="submission" date="2013-08" db="EMBL/GenBank/DDBJ databases">
        <title>Gene expansion shapes genome architecture in the human pathogen Lichtheimia corymbifera: an evolutionary genomics analysis in the ancient terrestrial Mucorales (Mucoromycotina).</title>
        <authorList>
            <person name="Schwartze V.U."/>
            <person name="Winter S."/>
            <person name="Shelest E."/>
            <person name="Marcet-Houben M."/>
            <person name="Horn F."/>
            <person name="Wehner S."/>
            <person name="Hoffmann K."/>
            <person name="Riege K."/>
            <person name="Sammeth M."/>
            <person name="Nowrousian M."/>
            <person name="Valiante V."/>
            <person name="Linde J."/>
            <person name="Jacobsen I.D."/>
            <person name="Marz M."/>
            <person name="Brakhage A.A."/>
            <person name="Gabaldon T."/>
            <person name="Bocker S."/>
            <person name="Voigt K."/>
        </authorList>
    </citation>
    <scope>NUCLEOTIDE SEQUENCE [LARGE SCALE GENOMIC DNA]</scope>
    <source>
        <strain evidence="5">FSU 9682</strain>
    </source>
</reference>
<dbReference type="InterPro" id="IPR024969">
    <property type="entry name" value="EIF3F/CSN6-like_C"/>
</dbReference>
<dbReference type="PANTHER" id="PTHR10540">
    <property type="entry name" value="EUKARYOTIC TRANSLATION INITIATION FACTOR 3 SUBUNIT F-RELATED"/>
    <property type="match status" value="1"/>
</dbReference>
<dbReference type="Proteomes" id="UP000027586">
    <property type="component" value="Unassembled WGS sequence"/>
</dbReference>
<dbReference type="Gene3D" id="3.40.140.10">
    <property type="entry name" value="Cytidine Deaminase, domain 2"/>
    <property type="match status" value="1"/>
</dbReference>
<keyword evidence="2" id="KW-0963">Cytoplasm</keyword>
<evidence type="ECO:0000256" key="3">
    <source>
        <dbReference type="SAM" id="MobiDB-lite"/>
    </source>
</evidence>
<dbReference type="OrthoDB" id="1378at2759"/>
<dbReference type="GO" id="GO:0005737">
    <property type="term" value="C:cytoplasm"/>
    <property type="evidence" value="ECO:0007669"/>
    <property type="project" value="UniProtKB-SubCell"/>
</dbReference>
<dbReference type="Pfam" id="PF13012">
    <property type="entry name" value="MitMem_reg"/>
    <property type="match status" value="1"/>
</dbReference>
<dbReference type="InterPro" id="IPR000555">
    <property type="entry name" value="JAMM/MPN+_dom"/>
</dbReference>
<dbReference type="CDD" id="cd08063">
    <property type="entry name" value="MPN_CSN6"/>
    <property type="match status" value="1"/>
</dbReference>
<dbReference type="InterPro" id="IPR037518">
    <property type="entry name" value="MPN"/>
</dbReference>
<sequence>MSTAMDTSEDDLQIATIVSNSQSSSGLSISIHPLVLLNISDHYTRTKLQEPQFANGGRIYGALLAQQSGRDIDVINSFELPRPNSNGQVDRTYLASKTEQLKQVFPNLDFMGWYSIGTEPSELDLKLHEQFLQVNESAIYIQLDPAGNTKQFPVTIYESSMDMIQEQVRLVFVKSTYKIETNEAERVAVDHVAKPSTTGADSSLTSALVSHLTTQRNAIAMLHSRIQFLHQYLQDTKDGKIPMDHDIIRQIVSVCRRAPLTTSPEFDAQFSTEMNDVLLAAYLTTITKGMNAMNDLVDKFNLAYGATHAAPAGPGAHERGMMGGKASMMSPAGGGRRRARMHPSRT</sequence>
<dbReference type="Pfam" id="PF01398">
    <property type="entry name" value="JAB"/>
    <property type="match status" value="1"/>
</dbReference>
<dbReference type="GO" id="GO:0008180">
    <property type="term" value="C:COP9 signalosome"/>
    <property type="evidence" value="ECO:0007669"/>
    <property type="project" value="UniProtKB-UniRule"/>
</dbReference>
<accession>A0A068RQ43</accession>
<dbReference type="AlphaFoldDB" id="A0A068RQ43"/>
<evidence type="ECO:0000313" key="5">
    <source>
        <dbReference type="EMBL" id="CDH51845.1"/>
    </source>
</evidence>
<keyword evidence="2" id="KW-0736">Signalosome</keyword>
<dbReference type="GO" id="GO:0008237">
    <property type="term" value="F:metallopeptidase activity"/>
    <property type="evidence" value="ECO:0007669"/>
    <property type="project" value="InterPro"/>
</dbReference>
<feature type="domain" description="MPN" evidence="4">
    <location>
        <begin position="29"/>
        <end position="163"/>
    </location>
</feature>
<comment type="similarity">
    <text evidence="1 2">Belongs to the peptidase M67A family. CSN6 subfamily.</text>
</comment>
<evidence type="ECO:0000259" key="4">
    <source>
        <dbReference type="PROSITE" id="PS50249"/>
    </source>
</evidence>
<dbReference type="PANTHER" id="PTHR10540:SF8">
    <property type="entry name" value="COP9 SIGNALOSOME COMPLEX SUBUNIT 6"/>
    <property type="match status" value="1"/>
</dbReference>
<comment type="subcellular location">
    <subcellularLocation>
        <location evidence="2">Cytoplasm</location>
    </subcellularLocation>
    <subcellularLocation>
        <location evidence="2">Nucleus</location>
    </subcellularLocation>
</comment>
<comment type="caution">
    <text evidence="5">The sequence shown here is derived from an EMBL/GenBank/DDBJ whole genome shotgun (WGS) entry which is preliminary data.</text>
</comment>
<dbReference type="VEuPathDB" id="FungiDB:LCOR_03397.1"/>
<keyword evidence="2" id="KW-0539">Nucleus</keyword>
<evidence type="ECO:0000256" key="1">
    <source>
        <dbReference type="ARBA" id="ARBA00010893"/>
    </source>
</evidence>
<gene>
    <name evidence="5" type="ORF">LCOR_03397.1</name>
</gene>
<dbReference type="STRING" id="1263082.A0A068RQ43"/>
<dbReference type="SMART" id="SM00232">
    <property type="entry name" value="JAB_MPN"/>
    <property type="match status" value="1"/>
</dbReference>
<feature type="compositionally biased region" description="Basic residues" evidence="3">
    <location>
        <begin position="335"/>
        <end position="346"/>
    </location>
</feature>
<comment type="function">
    <text evidence="2">Component of the COP9 signalosome complex (CSN), a complex involved in various cellular and developmental processes.</text>
</comment>
<organism evidence="5 6">
    <name type="scientific">Lichtheimia corymbifera JMRC:FSU:9682</name>
    <dbReference type="NCBI Taxonomy" id="1263082"/>
    <lineage>
        <taxon>Eukaryota</taxon>
        <taxon>Fungi</taxon>
        <taxon>Fungi incertae sedis</taxon>
        <taxon>Mucoromycota</taxon>
        <taxon>Mucoromycotina</taxon>
        <taxon>Mucoromycetes</taxon>
        <taxon>Mucorales</taxon>
        <taxon>Lichtheimiaceae</taxon>
        <taxon>Lichtheimia</taxon>
    </lineage>
</organism>
<evidence type="ECO:0000256" key="2">
    <source>
        <dbReference type="RuleBase" id="RU367006"/>
    </source>
</evidence>
<feature type="region of interest" description="Disordered" evidence="3">
    <location>
        <begin position="312"/>
        <end position="346"/>
    </location>
</feature>
<keyword evidence="6" id="KW-1185">Reference proteome</keyword>
<evidence type="ECO:0000313" key="6">
    <source>
        <dbReference type="Proteomes" id="UP000027586"/>
    </source>
</evidence>